<dbReference type="SUPFAM" id="SSF53474">
    <property type="entry name" value="alpha/beta-Hydrolases"/>
    <property type="match status" value="1"/>
</dbReference>
<dbReference type="InterPro" id="IPR029058">
    <property type="entry name" value="AB_hydrolase_fold"/>
</dbReference>
<evidence type="ECO:0000256" key="1">
    <source>
        <dbReference type="ARBA" id="ARBA00023239"/>
    </source>
</evidence>
<dbReference type="PANTHER" id="PTHR42916:SF1">
    <property type="entry name" value="PROTEIN PHYLLO, CHLOROPLASTIC"/>
    <property type="match status" value="1"/>
</dbReference>
<accession>A0A4S4E7Q1</accession>
<dbReference type="Proteomes" id="UP000306102">
    <property type="component" value="Unassembled WGS sequence"/>
</dbReference>
<feature type="domain" description="AB hydrolase-1" evidence="2">
    <location>
        <begin position="599"/>
        <end position="693"/>
    </location>
</feature>
<dbReference type="EMBL" id="SDRB02006769">
    <property type="protein sequence ID" value="THG12091.1"/>
    <property type="molecule type" value="Genomic_DNA"/>
</dbReference>
<evidence type="ECO:0000313" key="3">
    <source>
        <dbReference type="EMBL" id="THG12091.1"/>
    </source>
</evidence>
<reference evidence="3 4" key="1">
    <citation type="journal article" date="2018" name="Proc. Natl. Acad. Sci. U.S.A.">
        <title>Draft genome sequence of Camellia sinensis var. sinensis provides insights into the evolution of the tea genome and tea quality.</title>
        <authorList>
            <person name="Wei C."/>
            <person name="Yang H."/>
            <person name="Wang S."/>
            <person name="Zhao J."/>
            <person name="Liu C."/>
            <person name="Gao L."/>
            <person name="Xia E."/>
            <person name="Lu Y."/>
            <person name="Tai Y."/>
            <person name="She G."/>
            <person name="Sun J."/>
            <person name="Cao H."/>
            <person name="Tong W."/>
            <person name="Gao Q."/>
            <person name="Li Y."/>
            <person name="Deng W."/>
            <person name="Jiang X."/>
            <person name="Wang W."/>
            <person name="Chen Q."/>
            <person name="Zhang S."/>
            <person name="Li H."/>
            <person name="Wu J."/>
            <person name="Wang P."/>
            <person name="Li P."/>
            <person name="Shi C."/>
            <person name="Zheng F."/>
            <person name="Jian J."/>
            <person name="Huang B."/>
            <person name="Shan D."/>
            <person name="Shi M."/>
            <person name="Fang C."/>
            <person name="Yue Y."/>
            <person name="Li F."/>
            <person name="Li D."/>
            <person name="Wei S."/>
            <person name="Han B."/>
            <person name="Jiang C."/>
            <person name="Yin Y."/>
            <person name="Xia T."/>
            <person name="Zhang Z."/>
            <person name="Bennetzen J.L."/>
            <person name="Zhao S."/>
            <person name="Wan X."/>
        </authorList>
    </citation>
    <scope>NUCLEOTIDE SEQUENCE [LARGE SCALE GENOMIC DNA]</scope>
    <source>
        <strain evidence="4">cv. Shuchazao</strain>
        <tissue evidence="3">Leaf</tissue>
    </source>
</reference>
<sequence>MGANIKQLCSEFVHDVMPSFSPDFMEGVGPELSPQQNKNVNLTTQESSIIGVDIDPKKGLGNKNSLAHQYCMEPVDEKHIDLLSKKKDDIGMSEKLDMSVMENTTAKKPFPTEIPVVVDTAEKDSSLTLLFCGVNKSDDERWDGQDDLSTPVSLDGYHSCMKEGETTGLTTADNSNVLQSENSVILVESCKCRVSGIGHTSVDAYSEISSDSCWLGFELPNEVCESEYVSIADSEGSDNVSAEKFTDGQVIGPATETTHFSELKLDESCVVVDSAKFCSVCLRAAKSQSYKRKGENYRINSSVVNECPFCKASAEIMSYDLESIVKDATMVAPLEIHEENLIDVEEQLRFLSRSVQAAKISYLLPLLKDSFSSWIWNSLGILPGSIFPRVRCGLEMAIFPGVRCGLEMAILNAIAASEGSNLLNILNRETTAQEELSERSSTVQICALIDSNGTPKDVADIAAALVGEGFTAIKLKEPVQDEEDIIKFCEDTGLRVALDETIENIQENSLKMLAKFTHSGVVAVVGGSLFSYVSYRDEHGFIEASVDDAGRLLGNFQVHNKVILRNFTGEEVHKYQLIVNSYGFSFFINVHEIGSSNEITIMKAISGSTRCIAVDLPSHGRSKMQNHGIREVAQERSLSIEVVADILQKLIQNITPGKVTLVGYSMGARIALYMALRCASKFEGAVIVSGSHGLKDVSARMIRKAKDDSRACSLINHGLELFLDTWYAGALWNSFRDHPHFKQMVASRLQHDDAHTLAKVPSDSSIGRQLFVGHRLEPWSMYCIVAPVLLLGLMVEKLEWGNSDQLDQILKRHPGGFDLVLGADIYILIFIFHPSGFK</sequence>
<dbReference type="Gene3D" id="3.40.50.1820">
    <property type="entry name" value="alpha/beta hydrolase"/>
    <property type="match status" value="1"/>
</dbReference>
<dbReference type="GO" id="GO:0016787">
    <property type="term" value="F:hydrolase activity"/>
    <property type="evidence" value="ECO:0007669"/>
    <property type="project" value="UniProtKB-ARBA"/>
</dbReference>
<protein>
    <recommendedName>
        <fullName evidence="2">AB hydrolase-1 domain-containing protein</fullName>
    </recommendedName>
</protein>
<comment type="caution">
    <text evidence="3">The sequence shown here is derived from an EMBL/GenBank/DDBJ whole genome shotgun (WGS) entry which is preliminary data.</text>
</comment>
<dbReference type="AlphaFoldDB" id="A0A4S4E7Q1"/>
<evidence type="ECO:0000313" key="4">
    <source>
        <dbReference type="Proteomes" id="UP000306102"/>
    </source>
</evidence>
<keyword evidence="1" id="KW-0456">Lyase</keyword>
<dbReference type="Pfam" id="PF00561">
    <property type="entry name" value="Abhydrolase_1"/>
    <property type="match status" value="1"/>
</dbReference>
<keyword evidence="4" id="KW-1185">Reference proteome</keyword>
<evidence type="ECO:0000259" key="2">
    <source>
        <dbReference type="Pfam" id="PF00561"/>
    </source>
</evidence>
<dbReference type="GO" id="GO:0016829">
    <property type="term" value="F:lyase activity"/>
    <property type="evidence" value="ECO:0007669"/>
    <property type="project" value="UniProtKB-KW"/>
</dbReference>
<gene>
    <name evidence="3" type="ORF">TEA_027183</name>
</gene>
<dbReference type="PANTHER" id="PTHR42916">
    <property type="entry name" value="2-SUCCINYL-5-ENOLPYRUVYL-6-HYDROXY-3-CYCLOHEXENE-1-CARBOXYLATE SYNTHASE"/>
    <property type="match status" value="1"/>
</dbReference>
<organism evidence="3 4">
    <name type="scientific">Camellia sinensis var. sinensis</name>
    <name type="common">China tea</name>
    <dbReference type="NCBI Taxonomy" id="542762"/>
    <lineage>
        <taxon>Eukaryota</taxon>
        <taxon>Viridiplantae</taxon>
        <taxon>Streptophyta</taxon>
        <taxon>Embryophyta</taxon>
        <taxon>Tracheophyta</taxon>
        <taxon>Spermatophyta</taxon>
        <taxon>Magnoliopsida</taxon>
        <taxon>eudicotyledons</taxon>
        <taxon>Gunneridae</taxon>
        <taxon>Pentapetalae</taxon>
        <taxon>asterids</taxon>
        <taxon>Ericales</taxon>
        <taxon>Theaceae</taxon>
        <taxon>Camellia</taxon>
    </lineage>
</organism>
<dbReference type="STRING" id="542762.A0A4S4E7Q1"/>
<name>A0A4S4E7Q1_CAMSN</name>
<proteinExistence type="predicted"/>
<dbReference type="InterPro" id="IPR000073">
    <property type="entry name" value="AB_hydrolase_1"/>
</dbReference>